<dbReference type="Pfam" id="PF04245">
    <property type="entry name" value="NA37"/>
    <property type="match status" value="1"/>
</dbReference>
<dbReference type="EMBL" id="JBBMFA010000037">
    <property type="protein sequence ID" value="MEQ2519149.1"/>
    <property type="molecule type" value="Genomic_DNA"/>
</dbReference>
<dbReference type="Proteomes" id="UP001477672">
    <property type="component" value="Unassembled WGS sequence"/>
</dbReference>
<reference evidence="1 2" key="1">
    <citation type="submission" date="2024-03" db="EMBL/GenBank/DDBJ databases">
        <title>Human intestinal bacterial collection.</title>
        <authorList>
            <person name="Pauvert C."/>
            <person name="Hitch T.C.A."/>
            <person name="Clavel T."/>
        </authorList>
    </citation>
    <scope>NUCLEOTIDE SEQUENCE [LARGE SCALE GENOMIC DNA]</scope>
    <source>
        <strain evidence="1 2">CLA-JM-H11</strain>
    </source>
</reference>
<gene>
    <name evidence="1" type="ORF">WMO24_01660</name>
</gene>
<evidence type="ECO:0000313" key="1">
    <source>
        <dbReference type="EMBL" id="MEQ2519149.1"/>
    </source>
</evidence>
<organism evidence="1 2">
    <name type="scientific">Ruthenibacterium intestinale</name>
    <dbReference type="NCBI Taxonomy" id="3133163"/>
    <lineage>
        <taxon>Bacteria</taxon>
        <taxon>Bacillati</taxon>
        <taxon>Bacillota</taxon>
        <taxon>Clostridia</taxon>
        <taxon>Eubacteriales</taxon>
        <taxon>Oscillospiraceae</taxon>
        <taxon>Ruthenibacterium</taxon>
    </lineage>
</organism>
<proteinExistence type="predicted"/>
<name>A0ABV1GBJ9_9FIRM</name>
<dbReference type="RefSeq" id="WP_349214430.1">
    <property type="nucleotide sequence ID" value="NZ_JBBMFA010000037.1"/>
</dbReference>
<keyword evidence="2" id="KW-1185">Reference proteome</keyword>
<accession>A0ABV1GBJ9</accession>
<evidence type="ECO:0000313" key="2">
    <source>
        <dbReference type="Proteomes" id="UP001477672"/>
    </source>
</evidence>
<protein>
    <submittedName>
        <fullName evidence="1">Nucleoid-associated protein</fullName>
    </submittedName>
</protein>
<sequence length="337" mass="36716">MELTLEAAVLHVLDPGADLPVLSQTLLTDEDALHYLGGLAAKAWNSEEAKTCSFTSESPLLAHLGELDQAFLSVTADLAQSWFDVLRENPSIPAADAAFLLLNIDGNDYFAGLKLNYKTGYAHFFDMGTGDAVTGITRQDFLLPGASGKADEAFFVDLASQQVRVLEKKYEIDGRKQPYLARRVLCVKPGMSPKEKLAAIRDIAVEVNQQFYGSTGVDEPELAAAVCEEFREFRSASSQPGAPAQPAPVAELCDKLYGNLPHAREAFAQALAEREIEMDEPLPMPAAAVRRMEKQSLRSAGGVEIKVPVSVYRDENAIEFIRNADGTTNLLIKNILL</sequence>
<comment type="caution">
    <text evidence="1">The sequence shown here is derived from an EMBL/GenBank/DDBJ whole genome shotgun (WGS) entry which is preliminary data.</text>
</comment>
<dbReference type="InterPro" id="IPR007358">
    <property type="entry name" value="Nucleoid_associated_NdpA"/>
</dbReference>